<protein>
    <submittedName>
        <fullName evidence="2">Uncharacterized protein</fullName>
    </submittedName>
</protein>
<gene>
    <name evidence="2" type="ORF">ABOM_011050</name>
</gene>
<dbReference type="GeneID" id="34454440"/>
<feature type="chain" id="PRO_5009533977" evidence="1">
    <location>
        <begin position="18"/>
        <end position="132"/>
    </location>
</feature>
<dbReference type="EMBL" id="LYCR01000133">
    <property type="protein sequence ID" value="OGM40717.1"/>
    <property type="molecule type" value="Genomic_DNA"/>
</dbReference>
<sequence>MKIQTLVSLGAVGLAFANPIHNLEERDGSLRKCIKTLMMEEVSKKCLSDTTCGELQKFIPCMTEAINSDPTSLPFGQLPAEPLKQFYSCTEKIRGSLGLTQVDQLLEMLVEVGNDVSERCFGEEGSKFYGRD</sequence>
<accession>A0A1F7ZMN4</accession>
<feature type="signal peptide" evidence="1">
    <location>
        <begin position="1"/>
        <end position="17"/>
    </location>
</feature>
<evidence type="ECO:0000313" key="2">
    <source>
        <dbReference type="EMBL" id="OGM40717.1"/>
    </source>
</evidence>
<proteinExistence type="predicted"/>
<comment type="caution">
    <text evidence="2">The sequence shown here is derived from an EMBL/GenBank/DDBJ whole genome shotgun (WGS) entry which is preliminary data.</text>
</comment>
<evidence type="ECO:0000256" key="1">
    <source>
        <dbReference type="SAM" id="SignalP"/>
    </source>
</evidence>
<dbReference type="RefSeq" id="XP_022384434.1">
    <property type="nucleotide sequence ID" value="XM_022538178.1"/>
</dbReference>
<dbReference type="OrthoDB" id="4404342at2759"/>
<reference evidence="2 3" key="1">
    <citation type="journal article" date="2016" name="Genome Biol. Evol.">
        <title>Draft genome sequence of an aflatoxigenic Aspergillus species, A. bombycis.</title>
        <authorList>
            <person name="Moore G.G."/>
            <person name="Mack B.M."/>
            <person name="Beltz S.B."/>
            <person name="Gilbert M.K."/>
        </authorList>
    </citation>
    <scope>NUCLEOTIDE SEQUENCE [LARGE SCALE GENOMIC DNA]</scope>
    <source>
        <strain evidence="3">NRRL 26010</strain>
    </source>
</reference>
<dbReference type="AlphaFoldDB" id="A0A1F7ZMN4"/>
<keyword evidence="1" id="KW-0732">Signal</keyword>
<organism evidence="2 3">
    <name type="scientific">Aspergillus bombycis</name>
    <dbReference type="NCBI Taxonomy" id="109264"/>
    <lineage>
        <taxon>Eukaryota</taxon>
        <taxon>Fungi</taxon>
        <taxon>Dikarya</taxon>
        <taxon>Ascomycota</taxon>
        <taxon>Pezizomycotina</taxon>
        <taxon>Eurotiomycetes</taxon>
        <taxon>Eurotiomycetidae</taxon>
        <taxon>Eurotiales</taxon>
        <taxon>Aspergillaceae</taxon>
        <taxon>Aspergillus</taxon>
    </lineage>
</organism>
<keyword evidence="3" id="KW-1185">Reference proteome</keyword>
<evidence type="ECO:0000313" key="3">
    <source>
        <dbReference type="Proteomes" id="UP000179179"/>
    </source>
</evidence>
<name>A0A1F7ZMN4_9EURO</name>
<dbReference type="Proteomes" id="UP000179179">
    <property type="component" value="Unassembled WGS sequence"/>
</dbReference>